<evidence type="ECO:0000313" key="1">
    <source>
        <dbReference type="EMBL" id="KKK64998.1"/>
    </source>
</evidence>
<gene>
    <name evidence="1" type="ORF">LCGC14_2978580</name>
</gene>
<organism evidence="1">
    <name type="scientific">marine sediment metagenome</name>
    <dbReference type="NCBI Taxonomy" id="412755"/>
    <lineage>
        <taxon>unclassified sequences</taxon>
        <taxon>metagenomes</taxon>
        <taxon>ecological metagenomes</taxon>
    </lineage>
</organism>
<reference evidence="1" key="1">
    <citation type="journal article" date="2015" name="Nature">
        <title>Complex archaea that bridge the gap between prokaryotes and eukaryotes.</title>
        <authorList>
            <person name="Spang A."/>
            <person name="Saw J.H."/>
            <person name="Jorgensen S.L."/>
            <person name="Zaremba-Niedzwiedzka K."/>
            <person name="Martijn J."/>
            <person name="Lind A.E."/>
            <person name="van Eijk R."/>
            <person name="Schleper C."/>
            <person name="Guy L."/>
            <person name="Ettema T.J."/>
        </authorList>
    </citation>
    <scope>NUCLEOTIDE SEQUENCE</scope>
</reference>
<proteinExistence type="predicted"/>
<protein>
    <submittedName>
        <fullName evidence="1">Uncharacterized protein</fullName>
    </submittedName>
</protein>
<comment type="caution">
    <text evidence="1">The sequence shown here is derived from an EMBL/GenBank/DDBJ whole genome shotgun (WGS) entry which is preliminary data.</text>
</comment>
<name>A0A0F8X861_9ZZZZ</name>
<dbReference type="EMBL" id="LAZR01060769">
    <property type="protein sequence ID" value="KKK64998.1"/>
    <property type="molecule type" value="Genomic_DNA"/>
</dbReference>
<sequence length="65" mass="7402">MSQRKEIDNLAGLGDLFAEDDLNEGVDAIILIQVKRILARRGIRMAKDEIQVVIEAYNEAREVFE</sequence>
<accession>A0A0F8X861</accession>
<dbReference type="AlphaFoldDB" id="A0A0F8X861"/>